<dbReference type="PANTHER" id="PTHR22916">
    <property type="entry name" value="GLYCOSYLTRANSFERASE"/>
    <property type="match status" value="1"/>
</dbReference>
<sequence>MEKMISIIVPVYNVKKWLPQCVASILQQTYQNFELLLIDDGSDDGSAEMCKNYSLQDERIQFLTQNHGGAAKARNLALDCARGEYIGFVDGDDYIEAKMYEELVKALEENQVDIACTGMIRETEEGTHQRILHSVSQPHLYSGIEVVREIFHNGAVETSLCLKLFRRECWDTVRLPDGETNEDAKIIFDLYLKHTLIHIGCGYYHYRNRLDSVTHRQNFKQVEQIWHNAQMFVQLANEEYPAILPDTIYYQTWIARCLLLGGKLDKTSAAYRECTLHYQQHKDLLGFDFPMLLAKLHLYSFCKRLLGRN</sequence>
<dbReference type="InterPro" id="IPR001173">
    <property type="entry name" value="Glyco_trans_2-like"/>
</dbReference>
<name>R7N0C8_MEGEL</name>
<dbReference type="SUPFAM" id="SSF53448">
    <property type="entry name" value="Nucleotide-diphospho-sugar transferases"/>
    <property type="match status" value="1"/>
</dbReference>
<dbReference type="CDD" id="cd00761">
    <property type="entry name" value="Glyco_tranf_GTA_type"/>
    <property type="match status" value="1"/>
</dbReference>
<dbReference type="GO" id="GO:0016757">
    <property type="term" value="F:glycosyltransferase activity"/>
    <property type="evidence" value="ECO:0007669"/>
    <property type="project" value="UniProtKB-KW"/>
</dbReference>
<keyword evidence="2 4" id="KW-0808">Transferase</keyword>
<keyword evidence="1" id="KW-0328">Glycosyltransferase</keyword>
<dbReference type="Gene3D" id="3.90.550.10">
    <property type="entry name" value="Spore Coat Polysaccharide Biosynthesis Protein SpsA, Chain A"/>
    <property type="match status" value="1"/>
</dbReference>
<evidence type="ECO:0000256" key="1">
    <source>
        <dbReference type="ARBA" id="ARBA00022676"/>
    </source>
</evidence>
<evidence type="ECO:0000313" key="4">
    <source>
        <dbReference type="EMBL" id="CDF06270.1"/>
    </source>
</evidence>
<dbReference type="EMBL" id="CBKE010000416">
    <property type="protein sequence ID" value="CDF06270.1"/>
    <property type="molecule type" value="Genomic_DNA"/>
</dbReference>
<evidence type="ECO:0000259" key="3">
    <source>
        <dbReference type="Pfam" id="PF00535"/>
    </source>
</evidence>
<reference evidence="4" key="1">
    <citation type="submission" date="2012-11" db="EMBL/GenBank/DDBJ databases">
        <title>Dependencies among metagenomic species, viruses, plasmids and units of genetic variation.</title>
        <authorList>
            <person name="Nielsen H.B."/>
            <person name="Almeida M."/>
            <person name="Juncker A.S."/>
            <person name="Rasmussen S."/>
            <person name="Li J."/>
            <person name="Sunagawa S."/>
            <person name="Plichta D."/>
            <person name="Gautier L."/>
            <person name="Le Chatelier E."/>
            <person name="Peletier E."/>
            <person name="Bonde I."/>
            <person name="Nielsen T."/>
            <person name="Manichanh C."/>
            <person name="Arumugam M."/>
            <person name="Batto J."/>
            <person name="Santos M.B.Q.D."/>
            <person name="Blom N."/>
            <person name="Borruel N."/>
            <person name="Burgdorf K.S."/>
            <person name="Boumezbeur F."/>
            <person name="Casellas F."/>
            <person name="Dore J."/>
            <person name="Guarner F."/>
            <person name="Hansen T."/>
            <person name="Hildebrand F."/>
            <person name="Kaas R.S."/>
            <person name="Kennedy S."/>
            <person name="Kristiansen K."/>
            <person name="Kultima J.R."/>
            <person name="Leonard P."/>
            <person name="Levenez F."/>
            <person name="Lund O."/>
            <person name="Moumen B."/>
            <person name="Le Paslier D."/>
            <person name="Pons N."/>
            <person name="Pedersen O."/>
            <person name="Prifti E."/>
            <person name="Qin J."/>
            <person name="Raes J."/>
            <person name="Tap J."/>
            <person name="Tims S."/>
            <person name="Ussery D.W."/>
            <person name="Yamada T."/>
            <person name="MetaHit consortium"/>
            <person name="Renault P."/>
            <person name="Sicheritz-Ponten T."/>
            <person name="Bork P."/>
            <person name="Wang J."/>
            <person name="Brunak S."/>
            <person name="Ehrlich S.D."/>
        </authorList>
    </citation>
    <scope>NUCLEOTIDE SEQUENCE [LARGE SCALE GENOMIC DNA]</scope>
</reference>
<feature type="domain" description="Glycosyltransferase 2-like" evidence="3">
    <location>
        <begin position="6"/>
        <end position="135"/>
    </location>
</feature>
<protein>
    <submittedName>
        <fullName evidence="4">Glycosyltransferase group 2 family protein</fullName>
    </submittedName>
</protein>
<gene>
    <name evidence="4" type="ORF">BN715_00389</name>
</gene>
<dbReference type="Proteomes" id="UP000017908">
    <property type="component" value="Unassembled WGS sequence"/>
</dbReference>
<dbReference type="Pfam" id="PF00535">
    <property type="entry name" value="Glycos_transf_2"/>
    <property type="match status" value="1"/>
</dbReference>
<comment type="caution">
    <text evidence="4">The sequence shown here is derived from an EMBL/GenBank/DDBJ whole genome shotgun (WGS) entry which is preliminary data.</text>
</comment>
<dbReference type="PANTHER" id="PTHR22916:SF51">
    <property type="entry name" value="GLYCOSYLTRANSFERASE EPSH-RELATED"/>
    <property type="match status" value="1"/>
</dbReference>
<evidence type="ECO:0000256" key="2">
    <source>
        <dbReference type="ARBA" id="ARBA00022679"/>
    </source>
</evidence>
<proteinExistence type="predicted"/>
<accession>R7N0C8</accession>
<dbReference type="InterPro" id="IPR029044">
    <property type="entry name" value="Nucleotide-diphossugar_trans"/>
</dbReference>
<dbReference type="AlphaFoldDB" id="R7N0C8"/>
<organism evidence="4">
    <name type="scientific">Megasphaera elsdenii CAG:570</name>
    <dbReference type="NCBI Taxonomy" id="1263087"/>
    <lineage>
        <taxon>Bacteria</taxon>
        <taxon>Bacillati</taxon>
        <taxon>Bacillota</taxon>
        <taxon>Negativicutes</taxon>
        <taxon>Veillonellales</taxon>
        <taxon>Veillonellaceae</taxon>
        <taxon>Megasphaera</taxon>
    </lineage>
</organism>